<dbReference type="PANTHER" id="PTHR47710:SF1">
    <property type="entry name" value="ADENINE NUCLEOTIDE ALPHA HYDROLASES-LIKE SUPERFAMILY PROTEIN"/>
    <property type="match status" value="1"/>
</dbReference>
<proteinExistence type="predicted"/>
<dbReference type="Proteomes" id="UP001605036">
    <property type="component" value="Unassembled WGS sequence"/>
</dbReference>
<dbReference type="InterPro" id="IPR006016">
    <property type="entry name" value="UspA"/>
</dbReference>
<dbReference type="PRINTS" id="PR01438">
    <property type="entry name" value="UNVRSLSTRESS"/>
</dbReference>
<reference evidence="2 3" key="1">
    <citation type="submission" date="2024-09" db="EMBL/GenBank/DDBJ databases">
        <title>Chromosome-scale assembly of Riccia fluitans.</title>
        <authorList>
            <person name="Paukszto L."/>
            <person name="Sawicki J."/>
            <person name="Karawczyk K."/>
            <person name="Piernik-Szablinska J."/>
            <person name="Szczecinska M."/>
            <person name="Mazdziarz M."/>
        </authorList>
    </citation>
    <scope>NUCLEOTIDE SEQUENCE [LARGE SCALE GENOMIC DNA]</scope>
    <source>
        <strain evidence="2">Rf_01</strain>
        <tissue evidence="2">Aerial parts of the thallus</tissue>
    </source>
</reference>
<dbReference type="CDD" id="cd23659">
    <property type="entry name" value="USP_At3g01520-like"/>
    <property type="match status" value="1"/>
</dbReference>
<dbReference type="PANTHER" id="PTHR47710">
    <property type="entry name" value="ADENINE NUCLEOTIDE ALPHA HYDROLASES-LIKE SUPERFAMILY PROTEIN"/>
    <property type="match status" value="1"/>
</dbReference>
<dbReference type="Pfam" id="PF00582">
    <property type="entry name" value="Usp"/>
    <property type="match status" value="1"/>
</dbReference>
<organism evidence="2 3">
    <name type="scientific">Riccia fluitans</name>
    <dbReference type="NCBI Taxonomy" id="41844"/>
    <lineage>
        <taxon>Eukaryota</taxon>
        <taxon>Viridiplantae</taxon>
        <taxon>Streptophyta</taxon>
        <taxon>Embryophyta</taxon>
        <taxon>Marchantiophyta</taxon>
        <taxon>Marchantiopsida</taxon>
        <taxon>Marchantiidae</taxon>
        <taxon>Marchantiales</taxon>
        <taxon>Ricciaceae</taxon>
        <taxon>Riccia</taxon>
    </lineage>
</organism>
<dbReference type="FunFam" id="3.40.50.620:FF:000142">
    <property type="entry name" value="Universal stress protein A-like protein"/>
    <property type="match status" value="1"/>
</dbReference>
<evidence type="ECO:0000313" key="2">
    <source>
        <dbReference type="EMBL" id="KAL2654205.1"/>
    </source>
</evidence>
<name>A0ABD1ZS77_9MARC</name>
<evidence type="ECO:0000259" key="1">
    <source>
        <dbReference type="Pfam" id="PF00582"/>
    </source>
</evidence>
<accession>A0ABD1ZS77</accession>
<feature type="domain" description="UspA" evidence="1">
    <location>
        <begin position="82"/>
        <end position="222"/>
    </location>
</feature>
<dbReference type="SUPFAM" id="SSF52402">
    <property type="entry name" value="Adenine nucleotide alpha hydrolases-like"/>
    <property type="match status" value="1"/>
</dbReference>
<dbReference type="Gene3D" id="3.40.50.620">
    <property type="entry name" value="HUPs"/>
    <property type="match status" value="1"/>
</dbReference>
<comment type="caution">
    <text evidence="2">The sequence shown here is derived from an EMBL/GenBank/DDBJ whole genome shotgun (WGS) entry which is preliminary data.</text>
</comment>
<dbReference type="EMBL" id="JBHFFA010000001">
    <property type="protein sequence ID" value="KAL2654205.1"/>
    <property type="molecule type" value="Genomic_DNA"/>
</dbReference>
<dbReference type="AlphaFoldDB" id="A0ABD1ZS77"/>
<sequence length="235" mass="26661">MKRVLQLRAQIGSGGRSFRSVSHFWVEGIVRLRFCRLLRSHPERSYNLNHMEEIETKPEVEAEPTVILLGVSASTIKGYPFPSQSSTHALEWTLEKLIKKSCRNEYKLLILHVQVPDEDGFDEVDSIFASPADFTEAHESDRRKSSQLLKFFVNKCHEAEVPCEGRIKKGDPKEVICQEVKRLKPDILLLGSRGLGPLQRIFVGGVSDYCAKKADCPVLVIKRRPEDMPDDASED</sequence>
<keyword evidence="3" id="KW-1185">Reference proteome</keyword>
<gene>
    <name evidence="2" type="ORF">R1flu_022333</name>
</gene>
<evidence type="ECO:0000313" key="3">
    <source>
        <dbReference type="Proteomes" id="UP001605036"/>
    </source>
</evidence>
<dbReference type="InterPro" id="IPR044187">
    <property type="entry name" value="At3g01520-like_plant"/>
</dbReference>
<dbReference type="InterPro" id="IPR014729">
    <property type="entry name" value="Rossmann-like_a/b/a_fold"/>
</dbReference>
<dbReference type="InterPro" id="IPR006015">
    <property type="entry name" value="Universal_stress_UspA"/>
</dbReference>
<protein>
    <recommendedName>
        <fullName evidence="1">UspA domain-containing protein</fullName>
    </recommendedName>
</protein>